<dbReference type="Proteomes" id="UP000586827">
    <property type="component" value="Unassembled WGS sequence"/>
</dbReference>
<evidence type="ECO:0000313" key="2">
    <source>
        <dbReference type="EMBL" id="NNH72404.1"/>
    </source>
</evidence>
<gene>
    <name evidence="2" type="ORF">HLB23_21500</name>
</gene>
<protein>
    <submittedName>
        <fullName evidence="2">Lipase</fullName>
    </submittedName>
</protein>
<comment type="caution">
    <text evidence="2">The sequence shown here is derived from an EMBL/GenBank/DDBJ whole genome shotgun (WGS) entry which is preliminary data.</text>
</comment>
<reference evidence="2 3" key="1">
    <citation type="submission" date="2020-05" db="EMBL/GenBank/DDBJ databases">
        <title>MicrobeNet Type strains.</title>
        <authorList>
            <person name="Nicholson A.C."/>
        </authorList>
    </citation>
    <scope>NUCLEOTIDE SEQUENCE [LARGE SCALE GENOMIC DNA]</scope>
    <source>
        <strain evidence="2 3">JCM 3224</strain>
    </source>
</reference>
<dbReference type="EMBL" id="JABELX010000007">
    <property type="protein sequence ID" value="NNH72404.1"/>
    <property type="molecule type" value="Genomic_DNA"/>
</dbReference>
<dbReference type="GO" id="GO:0004806">
    <property type="term" value="F:triacylglycerol lipase activity"/>
    <property type="evidence" value="ECO:0007669"/>
    <property type="project" value="InterPro"/>
</dbReference>
<dbReference type="PANTHER" id="PTHR34853:SF1">
    <property type="entry name" value="LIPASE 5"/>
    <property type="match status" value="1"/>
</dbReference>
<dbReference type="PIRSF" id="PIRSF029171">
    <property type="entry name" value="Esterase_LipA"/>
    <property type="match status" value="1"/>
</dbReference>
<feature type="compositionally biased region" description="Low complexity" evidence="1">
    <location>
        <begin position="435"/>
        <end position="463"/>
    </location>
</feature>
<name>A0A849C1A5_9NOCA</name>
<evidence type="ECO:0000256" key="1">
    <source>
        <dbReference type="SAM" id="MobiDB-lite"/>
    </source>
</evidence>
<organism evidence="2 3">
    <name type="scientific">Nocardia uniformis</name>
    <dbReference type="NCBI Taxonomy" id="53432"/>
    <lineage>
        <taxon>Bacteria</taxon>
        <taxon>Bacillati</taxon>
        <taxon>Actinomycetota</taxon>
        <taxon>Actinomycetes</taxon>
        <taxon>Mycobacteriales</taxon>
        <taxon>Nocardiaceae</taxon>
        <taxon>Nocardia</taxon>
    </lineage>
</organism>
<dbReference type="RefSeq" id="WP_067519175.1">
    <property type="nucleotide sequence ID" value="NZ_JABELX010000007.1"/>
</dbReference>
<proteinExistence type="predicted"/>
<accession>A0A849C1A5</accession>
<evidence type="ECO:0000313" key="3">
    <source>
        <dbReference type="Proteomes" id="UP000586827"/>
    </source>
</evidence>
<dbReference type="AlphaFoldDB" id="A0A849C1A5"/>
<sequence length="463" mass="49518">MSVHTIGELPSVTEIEPSEPLLPEEDAFYTPPPGLRRRKPGAILRTRPVELALLGMIPQRIVARQLLFRSTDLNGDPEATVTTLLLPWGADPTEPRPVVSYQCAIDAVASTCLPSYAFRRGARALGAIPQFELLLVAHALTRGWAVSVPDHIGTAGRFGTPREPGYRALDGLRATLSFLGRPADTPVALWGYSGGGLATVWAAETAAAYAPELHILAAAAGSPVGDLESTFFRLNGSRFGGLATLCLAGLRRAYPDLERSLPEHLDAASLRLLDHADTSTTIPTVLRGSRSRLDDLEGGALAAFRTLPHIRAVLTDIQPGEHPPNFPVLSVQGVHDLIIPVGNVDQLVHRYRIAGTHVRYIRDLIGGHVTLGLLAAPLLENWLADRFAQRPLPSGITKTVLSVALSRRALTGYLSLAGVLVKALTSRPFQPDARTLSPVPELPSPSEDSVSSSTSTASSTPSW</sequence>
<feature type="region of interest" description="Disordered" evidence="1">
    <location>
        <begin position="1"/>
        <end position="34"/>
    </location>
</feature>
<dbReference type="GO" id="GO:0016042">
    <property type="term" value="P:lipid catabolic process"/>
    <property type="evidence" value="ECO:0007669"/>
    <property type="project" value="InterPro"/>
</dbReference>
<feature type="region of interest" description="Disordered" evidence="1">
    <location>
        <begin position="431"/>
        <end position="463"/>
    </location>
</feature>
<keyword evidence="3" id="KW-1185">Reference proteome</keyword>
<dbReference type="InterPro" id="IPR005152">
    <property type="entry name" value="Lipase_secreted"/>
</dbReference>
<dbReference type="Gene3D" id="3.40.50.1820">
    <property type="entry name" value="alpha/beta hydrolase"/>
    <property type="match status" value="1"/>
</dbReference>
<dbReference type="Gene3D" id="1.10.260.130">
    <property type="match status" value="1"/>
</dbReference>
<dbReference type="InterPro" id="IPR029058">
    <property type="entry name" value="AB_hydrolase_fold"/>
</dbReference>
<dbReference type="Pfam" id="PF03583">
    <property type="entry name" value="LIP"/>
    <property type="match status" value="1"/>
</dbReference>
<dbReference type="SUPFAM" id="SSF53474">
    <property type="entry name" value="alpha/beta-Hydrolases"/>
    <property type="match status" value="1"/>
</dbReference>
<dbReference type="PANTHER" id="PTHR34853">
    <property type="match status" value="1"/>
</dbReference>